<name>A0A3S3NL77_9MAGN</name>
<dbReference type="AlphaFoldDB" id="A0A3S3NL77"/>
<keyword evidence="2" id="KW-1185">Reference proteome</keyword>
<accession>A0A3S3NL77</accession>
<sequence length="102" mass="11183">MSSGVAMATNRMAFSVPNVSYAHVLILRINFTAAIPLFEIKILWIGVFPPRALQKSPTSNNAAGGLIWTLPFMDPFPRQTPAIADPLQDSDILHGSNKYNQT</sequence>
<protein>
    <submittedName>
        <fullName evidence="1">Uncharacterized protein</fullName>
    </submittedName>
</protein>
<dbReference type="EMBL" id="QPKB01000008">
    <property type="protein sequence ID" value="RWR89876.1"/>
    <property type="molecule type" value="Genomic_DNA"/>
</dbReference>
<comment type="caution">
    <text evidence="1">The sequence shown here is derived from an EMBL/GenBank/DDBJ whole genome shotgun (WGS) entry which is preliminary data.</text>
</comment>
<gene>
    <name evidence="1" type="ORF">CKAN_01894800</name>
</gene>
<reference evidence="1 2" key="1">
    <citation type="journal article" date="2019" name="Nat. Plants">
        <title>Stout camphor tree genome fills gaps in understanding of flowering plant genome evolution.</title>
        <authorList>
            <person name="Chaw S.M."/>
            <person name="Liu Y.C."/>
            <person name="Wu Y.W."/>
            <person name="Wang H.Y."/>
            <person name="Lin C.I."/>
            <person name="Wu C.S."/>
            <person name="Ke H.M."/>
            <person name="Chang L.Y."/>
            <person name="Hsu C.Y."/>
            <person name="Yang H.T."/>
            <person name="Sudianto E."/>
            <person name="Hsu M.H."/>
            <person name="Wu K.P."/>
            <person name="Wang L.N."/>
            <person name="Leebens-Mack J.H."/>
            <person name="Tsai I.J."/>
        </authorList>
    </citation>
    <scope>NUCLEOTIDE SEQUENCE [LARGE SCALE GENOMIC DNA]</scope>
    <source>
        <strain evidence="2">cv. Chaw 1501</strain>
        <tissue evidence="1">Young leaves</tissue>
    </source>
</reference>
<organism evidence="1 2">
    <name type="scientific">Cinnamomum micranthum f. kanehirae</name>
    <dbReference type="NCBI Taxonomy" id="337451"/>
    <lineage>
        <taxon>Eukaryota</taxon>
        <taxon>Viridiplantae</taxon>
        <taxon>Streptophyta</taxon>
        <taxon>Embryophyta</taxon>
        <taxon>Tracheophyta</taxon>
        <taxon>Spermatophyta</taxon>
        <taxon>Magnoliopsida</taxon>
        <taxon>Magnoliidae</taxon>
        <taxon>Laurales</taxon>
        <taxon>Lauraceae</taxon>
        <taxon>Cinnamomum</taxon>
    </lineage>
</organism>
<evidence type="ECO:0000313" key="1">
    <source>
        <dbReference type="EMBL" id="RWR89876.1"/>
    </source>
</evidence>
<dbReference type="OrthoDB" id="10649032at2759"/>
<evidence type="ECO:0000313" key="2">
    <source>
        <dbReference type="Proteomes" id="UP000283530"/>
    </source>
</evidence>
<dbReference type="Proteomes" id="UP000283530">
    <property type="component" value="Unassembled WGS sequence"/>
</dbReference>
<proteinExistence type="predicted"/>